<keyword evidence="4" id="KW-0997">Cell inner membrane</keyword>
<comment type="caution">
    <text evidence="9">The sequence shown here is derived from an EMBL/GenBank/DDBJ whole genome shotgun (WGS) entry which is preliminary data.</text>
</comment>
<proteinExistence type="inferred from homology"/>
<dbReference type="InterPro" id="IPR005219">
    <property type="entry name" value="PqiA-like_proteobact"/>
</dbReference>
<keyword evidence="7 8" id="KW-0472">Membrane</keyword>
<reference evidence="9 11" key="2">
    <citation type="submission" date="2018-06" db="EMBL/GenBank/DDBJ databases">
        <title>Genomic Encyclopedia of Type Strains, Phase III (KMG-III): the genomes of soil and plant-associated and newly described type strains.</title>
        <authorList>
            <person name="Whitman W."/>
        </authorList>
    </citation>
    <scope>NUCLEOTIDE SEQUENCE [LARGE SCALE GENOMIC DNA]</scope>
    <source>
        <strain evidence="9 11">CGMCC 1.15366</strain>
    </source>
</reference>
<feature type="transmembrane region" description="Helical" evidence="8">
    <location>
        <begin position="347"/>
        <end position="375"/>
    </location>
</feature>
<dbReference type="InterPro" id="IPR051800">
    <property type="entry name" value="PqiA-PqiB_transport"/>
</dbReference>
<dbReference type="AlphaFoldDB" id="A0A327X1K9"/>
<dbReference type="EMBL" id="QLMD01000003">
    <property type="protein sequence ID" value="RAJ99084.1"/>
    <property type="molecule type" value="Genomic_DNA"/>
</dbReference>
<dbReference type="NCBIfam" id="TIGR00155">
    <property type="entry name" value="pqiA_fam"/>
    <property type="match status" value="1"/>
</dbReference>
<protein>
    <submittedName>
        <fullName evidence="9">Paraquat-inducible protein A</fullName>
    </submittedName>
</protein>
<comment type="similarity">
    <text evidence="2">Belongs to the PqiA family.</text>
</comment>
<evidence type="ECO:0000256" key="7">
    <source>
        <dbReference type="ARBA" id="ARBA00023136"/>
    </source>
</evidence>
<keyword evidence="3" id="KW-1003">Cell membrane</keyword>
<feature type="transmembrane region" description="Helical" evidence="8">
    <location>
        <begin position="249"/>
        <end position="266"/>
    </location>
</feature>
<evidence type="ECO:0000313" key="9">
    <source>
        <dbReference type="EMBL" id="RAJ99084.1"/>
    </source>
</evidence>
<evidence type="ECO:0000256" key="3">
    <source>
        <dbReference type="ARBA" id="ARBA00022475"/>
    </source>
</evidence>
<evidence type="ECO:0000256" key="1">
    <source>
        <dbReference type="ARBA" id="ARBA00004429"/>
    </source>
</evidence>
<dbReference type="EMBL" id="PIPK01000002">
    <property type="protein sequence ID" value="RUO27755.1"/>
    <property type="molecule type" value="Genomic_DNA"/>
</dbReference>
<dbReference type="Pfam" id="PF04403">
    <property type="entry name" value="PqiA"/>
    <property type="match status" value="2"/>
</dbReference>
<dbReference type="PANTHER" id="PTHR30462:SF3">
    <property type="entry name" value="INTERMEMBRANE TRANSPORT PROTEIN PQIA"/>
    <property type="match status" value="1"/>
</dbReference>
<organism evidence="9 11">
    <name type="scientific">Aliidiomarina maris</name>
    <dbReference type="NCBI Taxonomy" id="531312"/>
    <lineage>
        <taxon>Bacteria</taxon>
        <taxon>Pseudomonadati</taxon>
        <taxon>Pseudomonadota</taxon>
        <taxon>Gammaproteobacteria</taxon>
        <taxon>Alteromonadales</taxon>
        <taxon>Idiomarinaceae</taxon>
        <taxon>Aliidiomarina</taxon>
    </lineage>
</organism>
<evidence type="ECO:0000256" key="2">
    <source>
        <dbReference type="ARBA" id="ARBA00007555"/>
    </source>
</evidence>
<dbReference type="GO" id="GO:0005886">
    <property type="term" value="C:plasma membrane"/>
    <property type="evidence" value="ECO:0007669"/>
    <property type="project" value="UniProtKB-SubCell"/>
</dbReference>
<evidence type="ECO:0000256" key="8">
    <source>
        <dbReference type="SAM" id="Phobius"/>
    </source>
</evidence>
<accession>A0A327X1K9</accession>
<dbReference type="RefSeq" id="WP_111568705.1">
    <property type="nucleotide sequence ID" value="NZ_PIPK01000002.1"/>
</dbReference>
<name>A0A327X1K9_9GAMM</name>
<evidence type="ECO:0000256" key="4">
    <source>
        <dbReference type="ARBA" id="ARBA00022519"/>
    </source>
</evidence>
<feature type="transmembrane region" description="Helical" evidence="8">
    <location>
        <begin position="298"/>
        <end position="326"/>
    </location>
</feature>
<dbReference type="InterPro" id="IPR007498">
    <property type="entry name" value="PqiA-like"/>
</dbReference>
<keyword evidence="6 8" id="KW-1133">Transmembrane helix</keyword>
<evidence type="ECO:0000256" key="5">
    <source>
        <dbReference type="ARBA" id="ARBA00022692"/>
    </source>
</evidence>
<feature type="transmembrane region" description="Helical" evidence="8">
    <location>
        <begin position="381"/>
        <end position="400"/>
    </location>
</feature>
<evidence type="ECO:0000313" key="12">
    <source>
        <dbReference type="Proteomes" id="UP000287865"/>
    </source>
</evidence>
<dbReference type="PANTHER" id="PTHR30462">
    <property type="entry name" value="INTERMEMBRANE TRANSPORT PROTEIN PQIB-RELATED"/>
    <property type="match status" value="1"/>
</dbReference>
<evidence type="ECO:0000313" key="11">
    <source>
        <dbReference type="Proteomes" id="UP000249203"/>
    </source>
</evidence>
<reference evidence="10 12" key="1">
    <citation type="journal article" date="2018" name="Front. Microbiol.">
        <title>Genome-Based Analysis Reveals the Taxonomy and Diversity of the Family Idiomarinaceae.</title>
        <authorList>
            <person name="Liu Y."/>
            <person name="Lai Q."/>
            <person name="Shao Z."/>
        </authorList>
    </citation>
    <scope>NUCLEOTIDE SEQUENCE [LARGE SCALE GENOMIC DNA]</scope>
    <source>
        <strain evidence="10 12">CF12-14</strain>
    </source>
</reference>
<sequence length="424" mass="46916">MRRRRACPECDLVVTLPPLHAGEAASCPRCDHELAYRPKAPAERVLAYSVSAVIMLMLTLLFPFMQFSLGASQTEIVLLDTATAFRATQWPALAVVIIATIVILPGMYLLAVTYVYAGIASRRYLPGSIWLARALSHIKPWLMTDVFLVGVLVSLVKLLSMASISLGPSFWAFCAYVVCMVKAVSNVDSDWMWFALKGEPKTPYVAVSGTDAWSQGLVGCRTCGLLNRIEQGHCRRCARRIRVPGRHSIEHTWGLLIAASILYVPANLYPMMRTQSLIGVTESTILGGVWQMVELGSYFVAAVIFFASIVIPVAKIIVLAWLCLVVQRARAGADPMTQQQRMRWYRIVEFIGRWSMIDVFVVAIMVALIQAGVILSIQPGPAALAFAAVVILTMLAAMAFDPKALWQPHRVAQLEEERMHEQSH</sequence>
<dbReference type="Proteomes" id="UP000249203">
    <property type="component" value="Unassembled WGS sequence"/>
</dbReference>
<dbReference type="Proteomes" id="UP000287865">
    <property type="component" value="Unassembled WGS sequence"/>
</dbReference>
<feature type="transmembrane region" description="Helical" evidence="8">
    <location>
        <begin position="140"/>
        <end position="164"/>
    </location>
</feature>
<dbReference type="OrthoDB" id="9800207at2"/>
<gene>
    <name evidence="9" type="ORF">B0I24_10378</name>
    <name evidence="10" type="ORF">CWE07_03850</name>
</gene>
<feature type="transmembrane region" description="Helical" evidence="8">
    <location>
        <begin position="89"/>
        <end position="119"/>
    </location>
</feature>
<evidence type="ECO:0000313" key="10">
    <source>
        <dbReference type="EMBL" id="RUO27755.1"/>
    </source>
</evidence>
<comment type="subcellular location">
    <subcellularLocation>
        <location evidence="1">Cell inner membrane</location>
        <topology evidence="1">Multi-pass membrane protein</topology>
    </subcellularLocation>
</comment>
<feature type="transmembrane region" description="Helical" evidence="8">
    <location>
        <begin position="45"/>
        <end position="69"/>
    </location>
</feature>
<keyword evidence="5 8" id="KW-0812">Transmembrane</keyword>
<keyword evidence="12" id="KW-1185">Reference proteome</keyword>
<evidence type="ECO:0000256" key="6">
    <source>
        <dbReference type="ARBA" id="ARBA00022989"/>
    </source>
</evidence>